<name>A0ABU2D3L6_9EURY</name>
<dbReference type="PANTHER" id="PTHR10806:SF6">
    <property type="entry name" value="SIGNAL PEPTIDASE COMPLEX CATALYTIC SUBUNIT SEC11"/>
    <property type="match status" value="1"/>
</dbReference>
<keyword evidence="7" id="KW-0378">Hydrolase</keyword>
<dbReference type="CDD" id="cd06530">
    <property type="entry name" value="S26_SPase_I"/>
    <property type="match status" value="1"/>
</dbReference>
<comment type="caution">
    <text evidence="7">The sequence shown here is derived from an EMBL/GenBank/DDBJ whole genome shotgun (WGS) entry which is preliminary data.</text>
</comment>
<feature type="transmembrane region" description="Helical" evidence="5">
    <location>
        <begin position="190"/>
        <end position="209"/>
    </location>
</feature>
<dbReference type="EMBL" id="JAVKPK010000055">
    <property type="protein sequence ID" value="MDR7666570.1"/>
    <property type="molecule type" value="Genomic_DNA"/>
</dbReference>
<comment type="subcellular location">
    <subcellularLocation>
        <location evidence="1">Membrane</location>
    </subcellularLocation>
</comment>
<dbReference type="Pfam" id="PF10502">
    <property type="entry name" value="Peptidase_S26"/>
    <property type="match status" value="1"/>
</dbReference>
<feature type="transmembrane region" description="Helical" evidence="5">
    <location>
        <begin position="299"/>
        <end position="316"/>
    </location>
</feature>
<dbReference type="InterPro" id="IPR036286">
    <property type="entry name" value="LexA/Signal_pep-like_sf"/>
</dbReference>
<keyword evidence="4 5" id="KW-0472">Membrane</keyword>
<evidence type="ECO:0000256" key="4">
    <source>
        <dbReference type="ARBA" id="ARBA00023136"/>
    </source>
</evidence>
<keyword evidence="2 5" id="KW-0812">Transmembrane</keyword>
<organism evidence="7 8">
    <name type="scientific">Methanosarcina baikalica</name>
    <dbReference type="NCBI Taxonomy" id="3073890"/>
    <lineage>
        <taxon>Archaea</taxon>
        <taxon>Methanobacteriati</taxon>
        <taxon>Methanobacteriota</taxon>
        <taxon>Stenosarchaea group</taxon>
        <taxon>Methanomicrobia</taxon>
        <taxon>Methanosarcinales</taxon>
        <taxon>Methanosarcinaceae</taxon>
        <taxon>Methanosarcina</taxon>
    </lineage>
</organism>
<gene>
    <name evidence="7" type="ORF">RG963_12410</name>
</gene>
<dbReference type="PRINTS" id="PR00728">
    <property type="entry name" value="SIGNALPTASE"/>
</dbReference>
<dbReference type="NCBIfam" id="TIGR02228">
    <property type="entry name" value="sigpep_I_arch"/>
    <property type="match status" value="1"/>
</dbReference>
<dbReference type="GO" id="GO:0009003">
    <property type="term" value="F:signal peptidase activity"/>
    <property type="evidence" value="ECO:0007669"/>
    <property type="project" value="UniProtKB-EC"/>
</dbReference>
<evidence type="ECO:0000256" key="2">
    <source>
        <dbReference type="ARBA" id="ARBA00022692"/>
    </source>
</evidence>
<reference evidence="8" key="1">
    <citation type="submission" date="2023-07" db="EMBL/GenBank/DDBJ databases">
        <title>Whole-genome sequencing of a new Methanosarcina sp. Z-7115.</title>
        <authorList>
            <person name="Zhilina T.N."/>
            <person name="Merkel A.Y."/>
        </authorList>
    </citation>
    <scope>NUCLEOTIDE SEQUENCE [LARGE SCALE GENOMIC DNA]</scope>
    <source>
        <strain evidence="8">Z-7115</strain>
    </source>
</reference>
<keyword evidence="8" id="KW-1185">Reference proteome</keyword>
<dbReference type="InterPro" id="IPR019533">
    <property type="entry name" value="Peptidase_S26"/>
</dbReference>
<keyword evidence="3 5" id="KW-1133">Transmembrane helix</keyword>
<feature type="transmembrane region" description="Helical" evidence="5">
    <location>
        <begin position="274"/>
        <end position="293"/>
    </location>
</feature>
<evidence type="ECO:0000313" key="7">
    <source>
        <dbReference type="EMBL" id="MDR7666570.1"/>
    </source>
</evidence>
<dbReference type="EC" id="3.4.21.89" evidence="7"/>
<dbReference type="PANTHER" id="PTHR10806">
    <property type="entry name" value="SIGNAL PEPTIDASE COMPLEX CATALYTIC SUBUNIT SEC11"/>
    <property type="match status" value="1"/>
</dbReference>
<evidence type="ECO:0000259" key="6">
    <source>
        <dbReference type="Pfam" id="PF10502"/>
    </source>
</evidence>
<protein>
    <submittedName>
        <fullName evidence="7">Signal peptidase I</fullName>
        <ecNumber evidence="7">3.4.21.89</ecNumber>
    </submittedName>
</protein>
<accession>A0ABU2D3L6</accession>
<dbReference type="RefSeq" id="WP_310576597.1">
    <property type="nucleotide sequence ID" value="NZ_JAVKPK010000055.1"/>
</dbReference>
<evidence type="ECO:0000256" key="3">
    <source>
        <dbReference type="ARBA" id="ARBA00022989"/>
    </source>
</evidence>
<dbReference type="Proteomes" id="UP001246244">
    <property type="component" value="Unassembled WGS sequence"/>
</dbReference>
<evidence type="ECO:0000313" key="8">
    <source>
        <dbReference type="Proteomes" id="UP001246244"/>
    </source>
</evidence>
<proteinExistence type="predicted"/>
<evidence type="ECO:0000256" key="1">
    <source>
        <dbReference type="ARBA" id="ARBA00004370"/>
    </source>
</evidence>
<dbReference type="SUPFAM" id="SSF51306">
    <property type="entry name" value="LexA/Signal peptidase"/>
    <property type="match status" value="1"/>
</dbReference>
<dbReference type="Gene3D" id="2.10.109.10">
    <property type="entry name" value="Umud Fragment, subunit A"/>
    <property type="match status" value="1"/>
</dbReference>
<sequence length="343" mass="38104">MKKKEILHTTIFLLIAASLVNALIPFFTGSEEPMIVLSGSMTPVMLPGDTIVVRSVSPNDLAVGDVVAFKDPGGKPDTLITHRIISLEEGEERIFQTKGDANKAEDDFKVPASNVVGKLIFIIPFVGYLPEISKNNNIFIFTVVLPAGLIIFDEIRTLILYNNPARARKVELERKKMARRISYIIKGKRLAAFIIISGLIFTGMVTLNLGENGPIVLEKEYTIENSRSLPLVYVFTPDDSGQKIAINFWYGVVPPANETQVIAPENTPATISSVPYVLPVFWIIVLAGINPYLPAVVEIGLYTFLSTLLLIPLWYPKSSIGRKSKKIKARRLVAQWKRTFHLV</sequence>
<feature type="domain" description="Peptidase S26" evidence="6">
    <location>
        <begin position="12"/>
        <end position="87"/>
    </location>
</feature>
<dbReference type="InterPro" id="IPR001733">
    <property type="entry name" value="Peptidase_S26B"/>
</dbReference>
<evidence type="ECO:0000256" key="5">
    <source>
        <dbReference type="SAM" id="Phobius"/>
    </source>
</evidence>